<keyword evidence="2" id="KW-1185">Reference proteome</keyword>
<comment type="caution">
    <text evidence="1">The sequence shown here is derived from an EMBL/GenBank/DDBJ whole genome shotgun (WGS) entry which is preliminary data.</text>
</comment>
<name>A0ABQ3C767_9GAMM</name>
<evidence type="ECO:0000313" key="2">
    <source>
        <dbReference type="Proteomes" id="UP000643403"/>
    </source>
</evidence>
<evidence type="ECO:0000313" key="1">
    <source>
        <dbReference type="EMBL" id="GGZ71585.1"/>
    </source>
</evidence>
<dbReference type="Proteomes" id="UP000643403">
    <property type="component" value="Unassembled WGS sequence"/>
</dbReference>
<dbReference type="EMBL" id="BMXY01000005">
    <property type="protein sequence ID" value="GGZ71585.1"/>
    <property type="molecule type" value="Genomic_DNA"/>
</dbReference>
<dbReference type="RefSeq" id="WP_189450958.1">
    <property type="nucleotide sequence ID" value="NZ_BMXY01000005.1"/>
</dbReference>
<accession>A0ABQ3C767</accession>
<organism evidence="1 2">
    <name type="scientific">Cognatilysobacter xinjiangensis</name>
    <dbReference type="NCBI Taxonomy" id="546892"/>
    <lineage>
        <taxon>Bacteria</taxon>
        <taxon>Pseudomonadati</taxon>
        <taxon>Pseudomonadota</taxon>
        <taxon>Gammaproteobacteria</taxon>
        <taxon>Lysobacterales</taxon>
        <taxon>Lysobacteraceae</taxon>
        <taxon>Cognatilysobacter</taxon>
    </lineage>
</organism>
<gene>
    <name evidence="1" type="ORF">GCM10008101_27280</name>
</gene>
<proteinExistence type="predicted"/>
<protein>
    <submittedName>
        <fullName evidence="1">Uncharacterized protein</fullName>
    </submittedName>
</protein>
<reference evidence="2" key="1">
    <citation type="journal article" date="2019" name="Int. J. Syst. Evol. Microbiol.">
        <title>The Global Catalogue of Microorganisms (GCM) 10K type strain sequencing project: providing services to taxonomists for standard genome sequencing and annotation.</title>
        <authorList>
            <consortium name="The Broad Institute Genomics Platform"/>
            <consortium name="The Broad Institute Genome Sequencing Center for Infectious Disease"/>
            <person name="Wu L."/>
            <person name="Ma J."/>
        </authorList>
    </citation>
    <scope>NUCLEOTIDE SEQUENCE [LARGE SCALE GENOMIC DNA]</scope>
    <source>
        <strain evidence="2">KCTC 22558</strain>
    </source>
</reference>
<sequence length="64" mass="6781">MTTDFAATVRTPAPVNAAARVVPFVNPSNRSRERDFGVGYGRSSGYAAPRGYTSNTGGARFRVA</sequence>